<dbReference type="PANTHER" id="PTHR42663:SF6">
    <property type="entry name" value="HYDROLASE C777.06C-RELATED"/>
    <property type="match status" value="1"/>
</dbReference>
<name>A0A927CVJ3_9BACI</name>
<feature type="domain" description="Metallo-beta-lactamase" evidence="1">
    <location>
        <begin position="16"/>
        <end position="219"/>
    </location>
</feature>
<dbReference type="SUPFAM" id="SSF56281">
    <property type="entry name" value="Metallo-hydrolase/oxidoreductase"/>
    <property type="match status" value="1"/>
</dbReference>
<dbReference type="EMBL" id="JACXSI010000020">
    <property type="protein sequence ID" value="MBD3108587.1"/>
    <property type="molecule type" value="Genomic_DNA"/>
</dbReference>
<gene>
    <name evidence="2" type="ORF">IEO70_09420</name>
</gene>
<organism evidence="2 3">
    <name type="scientific">Peribacillus faecalis</name>
    <dbReference type="NCBI Taxonomy" id="2772559"/>
    <lineage>
        <taxon>Bacteria</taxon>
        <taxon>Bacillati</taxon>
        <taxon>Bacillota</taxon>
        <taxon>Bacilli</taxon>
        <taxon>Bacillales</taxon>
        <taxon>Bacillaceae</taxon>
        <taxon>Peribacillus</taxon>
    </lineage>
</organism>
<sequence>MLQFIGIGSAFHTALGNNNAFIKKGENLFLIDCGSTNFSRIIEKGVLNGVKHITILQTHLHADHVGSLGDLVGYAFNVMEPKQSNKVTIITPKALTEDVKVILAKEGVPENQYTSIEIEDSYSPENLLGITYIKPYQVQHVPHLKCFAYLLEIDGRKVYYSGDCNMVPDDILEEMLAGNIDLFYQDTSKADFEGNVHLSLRKLTELIPEQLRNRVYCMHLDQAFSVEEANELGFRVVQSI</sequence>
<dbReference type="SMART" id="SM00849">
    <property type="entry name" value="Lactamase_B"/>
    <property type="match status" value="1"/>
</dbReference>
<dbReference type="Pfam" id="PF23023">
    <property type="entry name" value="Anti-Pycsar_Apyc1"/>
    <property type="match status" value="1"/>
</dbReference>
<evidence type="ECO:0000313" key="2">
    <source>
        <dbReference type="EMBL" id="MBD3108587.1"/>
    </source>
</evidence>
<evidence type="ECO:0000313" key="3">
    <source>
        <dbReference type="Proteomes" id="UP000602076"/>
    </source>
</evidence>
<dbReference type="Gene3D" id="3.60.15.10">
    <property type="entry name" value="Ribonuclease Z/Hydroxyacylglutathione hydrolase-like"/>
    <property type="match status" value="1"/>
</dbReference>
<comment type="caution">
    <text evidence="2">The sequence shown here is derived from an EMBL/GenBank/DDBJ whole genome shotgun (WGS) entry which is preliminary data.</text>
</comment>
<dbReference type="RefSeq" id="WP_190998129.1">
    <property type="nucleotide sequence ID" value="NZ_JACXSI010000020.1"/>
</dbReference>
<reference evidence="2" key="1">
    <citation type="submission" date="2020-09" db="EMBL/GenBank/DDBJ databases">
        <title>Bacillus faecalis sp. nov., a moderately halophilic bacterium isolated from cow faeces.</title>
        <authorList>
            <person name="Jiang L."/>
            <person name="Lee J."/>
        </authorList>
    </citation>
    <scope>NUCLEOTIDE SEQUENCE</scope>
    <source>
        <strain evidence="2">AGMB 02131</strain>
    </source>
</reference>
<proteinExistence type="predicted"/>
<dbReference type="InterPro" id="IPR036866">
    <property type="entry name" value="RibonucZ/Hydroxyglut_hydro"/>
</dbReference>
<accession>A0A927CVJ3</accession>
<dbReference type="PANTHER" id="PTHR42663">
    <property type="entry name" value="HYDROLASE C777.06C-RELATED-RELATED"/>
    <property type="match status" value="1"/>
</dbReference>
<dbReference type="Proteomes" id="UP000602076">
    <property type="component" value="Unassembled WGS sequence"/>
</dbReference>
<dbReference type="InterPro" id="IPR001279">
    <property type="entry name" value="Metallo-B-lactamas"/>
</dbReference>
<dbReference type="AlphaFoldDB" id="A0A927CVJ3"/>
<evidence type="ECO:0000259" key="1">
    <source>
        <dbReference type="SMART" id="SM00849"/>
    </source>
</evidence>
<keyword evidence="3" id="KW-1185">Reference proteome</keyword>
<protein>
    <submittedName>
        <fullName evidence="2">Ribonuclease Z</fullName>
    </submittedName>
</protein>